<sequence length="168" mass="18765">RFSNSITYVFDKPMLSRLICQVSIFLIVNWGIKFVLSEPRNKIAGLIQYFFNDNSLELGYIEEACPEHSGDAAKNRRILMCEQCGCGEGATEQTFEQKVKNIIEAIKPNLQAHGGDIELVATDEDNTVRVRLKGACHGCPGAQMTMKFGIERILKEKVPEVKEVIAVS</sequence>
<comment type="caution">
    <text evidence="4">The sequence shown here is derived from an EMBL/GenBank/DDBJ whole genome shotgun (WGS) entry which is preliminary data.</text>
</comment>
<dbReference type="PANTHER" id="PTHR11178">
    <property type="entry name" value="IRON-SULFUR CLUSTER SCAFFOLD PROTEIN NFU-RELATED"/>
    <property type="match status" value="1"/>
</dbReference>
<protein>
    <recommendedName>
        <fullName evidence="3">NIF system FeS cluster assembly NifU C-terminal domain-containing protein</fullName>
    </recommendedName>
</protein>
<evidence type="ECO:0000256" key="2">
    <source>
        <dbReference type="SAM" id="Phobius"/>
    </source>
</evidence>
<proteinExistence type="inferred from homology"/>
<evidence type="ECO:0000259" key="3">
    <source>
        <dbReference type="Pfam" id="PF01106"/>
    </source>
</evidence>
<feature type="domain" description="NIF system FeS cluster assembly NifU C-terminal" evidence="3">
    <location>
        <begin position="99"/>
        <end position="165"/>
    </location>
</feature>
<dbReference type="GO" id="GO:0051536">
    <property type="term" value="F:iron-sulfur cluster binding"/>
    <property type="evidence" value="ECO:0007669"/>
    <property type="project" value="InterPro"/>
</dbReference>
<feature type="transmembrane region" description="Helical" evidence="2">
    <location>
        <begin position="14"/>
        <end position="32"/>
    </location>
</feature>
<dbReference type="AlphaFoldDB" id="X1VFH1"/>
<feature type="non-terminal residue" evidence="4">
    <location>
        <position position="1"/>
    </location>
</feature>
<keyword evidence="2" id="KW-1133">Transmembrane helix</keyword>
<dbReference type="GO" id="GO:0016226">
    <property type="term" value="P:iron-sulfur cluster assembly"/>
    <property type="evidence" value="ECO:0007669"/>
    <property type="project" value="InterPro"/>
</dbReference>
<gene>
    <name evidence="4" type="ORF">S12H4_47763</name>
</gene>
<evidence type="ECO:0000313" key="4">
    <source>
        <dbReference type="EMBL" id="GAJ13136.1"/>
    </source>
</evidence>
<reference evidence="4" key="1">
    <citation type="journal article" date="2014" name="Front. Microbiol.">
        <title>High frequency of phylogenetically diverse reductive dehalogenase-homologous genes in deep subseafloor sedimentary metagenomes.</title>
        <authorList>
            <person name="Kawai M."/>
            <person name="Futagami T."/>
            <person name="Toyoda A."/>
            <person name="Takaki Y."/>
            <person name="Nishi S."/>
            <person name="Hori S."/>
            <person name="Arai W."/>
            <person name="Tsubouchi T."/>
            <person name="Morono Y."/>
            <person name="Uchiyama I."/>
            <person name="Ito T."/>
            <person name="Fujiyama A."/>
            <person name="Inagaki F."/>
            <person name="Takami H."/>
        </authorList>
    </citation>
    <scope>NUCLEOTIDE SEQUENCE</scope>
    <source>
        <strain evidence="4">Expedition CK06-06</strain>
    </source>
</reference>
<dbReference type="EMBL" id="BARW01029776">
    <property type="protein sequence ID" value="GAJ13136.1"/>
    <property type="molecule type" value="Genomic_DNA"/>
</dbReference>
<comment type="similarity">
    <text evidence="1">Belongs to the NifU family.</text>
</comment>
<organism evidence="4">
    <name type="scientific">marine sediment metagenome</name>
    <dbReference type="NCBI Taxonomy" id="412755"/>
    <lineage>
        <taxon>unclassified sequences</taxon>
        <taxon>metagenomes</taxon>
        <taxon>ecological metagenomes</taxon>
    </lineage>
</organism>
<dbReference type="InterPro" id="IPR034904">
    <property type="entry name" value="FSCA_dom_sf"/>
</dbReference>
<accession>X1VFH1</accession>
<dbReference type="GO" id="GO:0005506">
    <property type="term" value="F:iron ion binding"/>
    <property type="evidence" value="ECO:0007669"/>
    <property type="project" value="InterPro"/>
</dbReference>
<dbReference type="SUPFAM" id="SSF117916">
    <property type="entry name" value="Fe-S cluster assembly (FSCA) domain-like"/>
    <property type="match status" value="1"/>
</dbReference>
<keyword evidence="2" id="KW-0472">Membrane</keyword>
<evidence type="ECO:0000256" key="1">
    <source>
        <dbReference type="ARBA" id="ARBA00006420"/>
    </source>
</evidence>
<dbReference type="PANTHER" id="PTHR11178:SF1">
    <property type="entry name" value="NFU1 IRON-SULFUR CLUSTER SCAFFOLD HOMOLOG, MITOCHONDRIAL"/>
    <property type="match status" value="1"/>
</dbReference>
<dbReference type="InterPro" id="IPR001075">
    <property type="entry name" value="NIF_FeS_clus_asmbl_NifU_C"/>
</dbReference>
<dbReference type="Gene3D" id="3.30.300.130">
    <property type="entry name" value="Fe-S cluster assembly (FSCA)"/>
    <property type="match status" value="1"/>
</dbReference>
<dbReference type="Pfam" id="PF01106">
    <property type="entry name" value="NifU"/>
    <property type="match status" value="1"/>
</dbReference>
<name>X1VFH1_9ZZZZ</name>
<keyword evidence="2" id="KW-0812">Transmembrane</keyword>